<dbReference type="GO" id="GO:0016020">
    <property type="term" value="C:membrane"/>
    <property type="evidence" value="ECO:0007669"/>
    <property type="project" value="UniProtKB-SubCell"/>
</dbReference>
<keyword evidence="8" id="KW-1278">Translocase</keyword>
<dbReference type="eggNOG" id="arCOG01235">
    <property type="taxonomic scope" value="Archaea"/>
</dbReference>
<dbReference type="RefSeq" id="WP_006673128.1">
    <property type="nucleotide sequence ID" value="NZ_AOMA01000111.1"/>
</dbReference>
<evidence type="ECO:0000256" key="3">
    <source>
        <dbReference type="ARBA" id="ARBA00012949"/>
    </source>
</evidence>
<keyword evidence="12 14" id="KW-0472">Membrane</keyword>
<evidence type="ECO:0000256" key="4">
    <source>
        <dbReference type="ARBA" id="ARBA00022448"/>
    </source>
</evidence>
<dbReference type="PRINTS" id="PR01166">
    <property type="entry name" value="CYCOXIDASEII"/>
</dbReference>
<protein>
    <recommendedName>
        <fullName evidence="3">cytochrome-c oxidase</fullName>
        <ecNumber evidence="3">7.1.1.9</ecNumber>
    </recommendedName>
</protein>
<organism evidence="16 17">
    <name type="scientific">Halobiforma nitratireducens JCM 10879</name>
    <dbReference type="NCBI Taxonomy" id="1227454"/>
    <lineage>
        <taxon>Archaea</taxon>
        <taxon>Methanobacteriati</taxon>
        <taxon>Methanobacteriota</taxon>
        <taxon>Stenosarchaea group</taxon>
        <taxon>Halobacteria</taxon>
        <taxon>Halobacteriales</taxon>
        <taxon>Natrialbaceae</taxon>
        <taxon>Halobiforma</taxon>
    </lineage>
</organism>
<accession>M0LWS9</accession>
<dbReference type="EC" id="7.1.1.9" evidence="3"/>
<dbReference type="GO" id="GO:0005507">
    <property type="term" value="F:copper ion binding"/>
    <property type="evidence" value="ECO:0007669"/>
    <property type="project" value="InterPro"/>
</dbReference>
<evidence type="ECO:0000259" key="15">
    <source>
        <dbReference type="PROSITE" id="PS50857"/>
    </source>
</evidence>
<dbReference type="PROSITE" id="PS50857">
    <property type="entry name" value="COX2_CUA"/>
    <property type="match status" value="1"/>
</dbReference>
<comment type="subcellular location">
    <subcellularLocation>
        <location evidence="1">Membrane</location>
        <topology evidence="1">Multi-pass membrane protein</topology>
    </subcellularLocation>
</comment>
<keyword evidence="17" id="KW-1185">Reference proteome</keyword>
<name>M0LWS9_9EURY</name>
<dbReference type="NCBIfam" id="TIGR02866">
    <property type="entry name" value="CoxB"/>
    <property type="match status" value="1"/>
</dbReference>
<evidence type="ECO:0000256" key="8">
    <source>
        <dbReference type="ARBA" id="ARBA00022967"/>
    </source>
</evidence>
<dbReference type="InterPro" id="IPR036257">
    <property type="entry name" value="Cyt_c_oxidase_su2_TM_sf"/>
</dbReference>
<dbReference type="InterPro" id="IPR001505">
    <property type="entry name" value="Copper_CuA"/>
</dbReference>
<comment type="caution">
    <text evidence="16">The sequence shown here is derived from an EMBL/GenBank/DDBJ whole genome shotgun (WGS) entry which is preliminary data.</text>
</comment>
<dbReference type="Pfam" id="PF00116">
    <property type="entry name" value="COX2"/>
    <property type="match status" value="1"/>
</dbReference>
<proteinExistence type="inferred from homology"/>
<evidence type="ECO:0000256" key="14">
    <source>
        <dbReference type="SAM" id="Phobius"/>
    </source>
</evidence>
<dbReference type="InterPro" id="IPR045187">
    <property type="entry name" value="CcO_II"/>
</dbReference>
<evidence type="ECO:0000256" key="12">
    <source>
        <dbReference type="ARBA" id="ARBA00023136"/>
    </source>
</evidence>
<dbReference type="STRING" id="1227454.C446_11107"/>
<dbReference type="Proteomes" id="UP000011607">
    <property type="component" value="Unassembled WGS sequence"/>
</dbReference>
<keyword evidence="11" id="KW-0186">Copper</keyword>
<dbReference type="GO" id="GO:0016491">
    <property type="term" value="F:oxidoreductase activity"/>
    <property type="evidence" value="ECO:0007669"/>
    <property type="project" value="InterPro"/>
</dbReference>
<dbReference type="GO" id="GO:0042773">
    <property type="term" value="P:ATP synthesis coupled electron transport"/>
    <property type="evidence" value="ECO:0007669"/>
    <property type="project" value="TreeGrafter"/>
</dbReference>
<evidence type="ECO:0000313" key="16">
    <source>
        <dbReference type="EMBL" id="EMA36829.1"/>
    </source>
</evidence>
<dbReference type="AlphaFoldDB" id="M0LWS9"/>
<evidence type="ECO:0000256" key="6">
    <source>
        <dbReference type="ARBA" id="ARBA00022692"/>
    </source>
</evidence>
<evidence type="ECO:0000256" key="10">
    <source>
        <dbReference type="ARBA" id="ARBA00022989"/>
    </source>
</evidence>
<comment type="similarity">
    <text evidence="2">Belongs to the cytochrome c oxidase subunit 2 family.</text>
</comment>
<dbReference type="PANTHER" id="PTHR22888">
    <property type="entry name" value="CYTOCHROME C OXIDASE, SUBUNIT II"/>
    <property type="match status" value="1"/>
</dbReference>
<evidence type="ECO:0000256" key="5">
    <source>
        <dbReference type="ARBA" id="ARBA00022660"/>
    </source>
</evidence>
<keyword evidence="4" id="KW-0813">Transport</keyword>
<evidence type="ECO:0000256" key="1">
    <source>
        <dbReference type="ARBA" id="ARBA00004141"/>
    </source>
</evidence>
<dbReference type="InterPro" id="IPR008972">
    <property type="entry name" value="Cupredoxin"/>
</dbReference>
<evidence type="ECO:0000256" key="9">
    <source>
        <dbReference type="ARBA" id="ARBA00022982"/>
    </source>
</evidence>
<feature type="domain" description="Cytochrome oxidase subunit II copper A binding" evidence="15">
    <location>
        <begin position="155"/>
        <end position="267"/>
    </location>
</feature>
<dbReference type="SUPFAM" id="SSF49503">
    <property type="entry name" value="Cupredoxins"/>
    <property type="match status" value="1"/>
</dbReference>
<evidence type="ECO:0000256" key="13">
    <source>
        <dbReference type="SAM" id="MobiDB-lite"/>
    </source>
</evidence>
<keyword evidence="6 14" id="KW-0812">Transmembrane</keyword>
<dbReference type="PANTHER" id="PTHR22888:SF9">
    <property type="entry name" value="CYTOCHROME C OXIDASE SUBUNIT 2"/>
    <property type="match status" value="1"/>
</dbReference>
<dbReference type="GO" id="GO:0004129">
    <property type="term" value="F:cytochrome-c oxidase activity"/>
    <property type="evidence" value="ECO:0007669"/>
    <property type="project" value="UniProtKB-EC"/>
</dbReference>
<feature type="transmembrane region" description="Helical" evidence="14">
    <location>
        <begin position="110"/>
        <end position="131"/>
    </location>
</feature>
<feature type="transmembrane region" description="Helical" evidence="14">
    <location>
        <begin position="37"/>
        <end position="55"/>
    </location>
</feature>
<sequence length="281" mass="30302">MIFHTATFDAGDRTRHSRSTGEPNAERAANKPPGRCVASGCCAIVGFLLATESVAAQSTNSALIDDLYVRLLAIGIPLTVLVLAAFAYAAVRFRRADEPTPTPEEPVLEVVWIVATIVVLLFVAASAYPVLATPYLSPDGHYSDGSAGSPPGDEVADVEIDVVAEQWTWQATYEAANVTTRNELVLPADEDVRLVLSSRDVIHSFAAPELGVKRNVYPGEETTIRTLVYEPGEYHAHCTEFCGGGHPEMTATVTVVNRETYDDWLADHEGDTDVTEPPDST</sequence>
<keyword evidence="5" id="KW-0679">Respiratory chain</keyword>
<evidence type="ECO:0000313" key="17">
    <source>
        <dbReference type="Proteomes" id="UP000011607"/>
    </source>
</evidence>
<dbReference type="Gene3D" id="1.10.287.90">
    <property type="match status" value="1"/>
</dbReference>
<dbReference type="PROSITE" id="PS00078">
    <property type="entry name" value="COX2"/>
    <property type="match status" value="1"/>
</dbReference>
<dbReference type="EMBL" id="AOMA01000111">
    <property type="protein sequence ID" value="EMA36829.1"/>
    <property type="molecule type" value="Genomic_DNA"/>
</dbReference>
<feature type="region of interest" description="Disordered" evidence="13">
    <location>
        <begin position="1"/>
        <end position="32"/>
    </location>
</feature>
<keyword evidence="7" id="KW-0479">Metal-binding</keyword>
<evidence type="ECO:0000256" key="7">
    <source>
        <dbReference type="ARBA" id="ARBA00022723"/>
    </source>
</evidence>
<feature type="transmembrane region" description="Helical" evidence="14">
    <location>
        <begin position="67"/>
        <end position="90"/>
    </location>
</feature>
<reference evidence="16 17" key="1">
    <citation type="journal article" date="2014" name="PLoS Genet.">
        <title>Phylogenetically driven sequencing of extremely halophilic archaea reveals strategies for static and dynamic osmo-response.</title>
        <authorList>
            <person name="Becker E.A."/>
            <person name="Seitzer P.M."/>
            <person name="Tritt A."/>
            <person name="Larsen D."/>
            <person name="Krusor M."/>
            <person name="Yao A.I."/>
            <person name="Wu D."/>
            <person name="Madern D."/>
            <person name="Eisen J.A."/>
            <person name="Darling A.E."/>
            <person name="Facciotti M.T."/>
        </authorList>
    </citation>
    <scope>NUCLEOTIDE SEQUENCE [LARGE SCALE GENOMIC DNA]</scope>
    <source>
        <strain evidence="16 17">JCM 10879</strain>
    </source>
</reference>
<keyword evidence="10 14" id="KW-1133">Transmembrane helix</keyword>
<dbReference type="Gene3D" id="2.60.40.420">
    <property type="entry name" value="Cupredoxins - blue copper proteins"/>
    <property type="match status" value="1"/>
</dbReference>
<dbReference type="OrthoDB" id="27522at2157"/>
<dbReference type="InterPro" id="IPR002429">
    <property type="entry name" value="CcO_II-like_C"/>
</dbReference>
<gene>
    <name evidence="16" type="ORF">C446_11107</name>
</gene>
<evidence type="ECO:0000256" key="11">
    <source>
        <dbReference type="ARBA" id="ARBA00023008"/>
    </source>
</evidence>
<dbReference type="InterPro" id="IPR014222">
    <property type="entry name" value="Cyt_c_oxidase_su2"/>
</dbReference>
<evidence type="ECO:0000256" key="2">
    <source>
        <dbReference type="ARBA" id="ARBA00007866"/>
    </source>
</evidence>
<keyword evidence="9" id="KW-0249">Electron transport</keyword>
<dbReference type="SUPFAM" id="SSF81464">
    <property type="entry name" value="Cytochrome c oxidase subunit II-like, transmembrane region"/>
    <property type="match status" value="1"/>
</dbReference>